<evidence type="ECO:0000313" key="1">
    <source>
        <dbReference type="EMBL" id="KDQ22258.1"/>
    </source>
</evidence>
<dbReference type="AlphaFoldDB" id="A0A067N2L9"/>
<dbReference type="VEuPathDB" id="FungiDB:PLEOSDRAFT_163166"/>
<name>A0A067N2L9_PLEO1</name>
<gene>
    <name evidence="1" type="ORF">PLEOSDRAFT_163166</name>
</gene>
<sequence>MAFRIYDKDNGTITQYWIYLEVLFNFDDSWRPGSEAVICGDGLFHREEYRISNCLKSLEWAPSTPLVLCVGGDVVVHYDRYASGCPRTGVIAGVEKVEDLARQAEYEACIAHLELKRDVGFGISTVRLMVRKIGFYDIAEIFKLSVIVEYINRDDYNNLVKFQQEDPSLTDNYIAQNLPIEWRGKEAIISQVPYQNQSNYVIDDIKRVAYEILPLSLERCHATSNAIERGVSYSDFSWEFPNHHEERIVRRKSAPYSQRDTYLRALRLDIDTAGYMLDINNTLNSFIYLIELNITPIPPKPHPALTPSPPSTISISMHLMQHRQITSAILHIKTLNISTNGPATLTGTNSTMTGTCITANGSIIILNVNGPVTGDIFSGPIYGGNVGGRKNTNHCTS</sequence>
<evidence type="ECO:0000313" key="2">
    <source>
        <dbReference type="Proteomes" id="UP000027073"/>
    </source>
</evidence>
<proteinExistence type="predicted"/>
<organism evidence="1 2">
    <name type="scientific">Pleurotus ostreatus (strain PC15)</name>
    <name type="common">Oyster mushroom</name>
    <dbReference type="NCBI Taxonomy" id="1137138"/>
    <lineage>
        <taxon>Eukaryota</taxon>
        <taxon>Fungi</taxon>
        <taxon>Dikarya</taxon>
        <taxon>Basidiomycota</taxon>
        <taxon>Agaricomycotina</taxon>
        <taxon>Agaricomycetes</taxon>
        <taxon>Agaricomycetidae</taxon>
        <taxon>Agaricales</taxon>
        <taxon>Pleurotineae</taxon>
        <taxon>Pleurotaceae</taxon>
        <taxon>Pleurotus</taxon>
    </lineage>
</organism>
<dbReference type="EMBL" id="KL198014">
    <property type="protein sequence ID" value="KDQ22258.1"/>
    <property type="molecule type" value="Genomic_DNA"/>
</dbReference>
<reference evidence="2" key="1">
    <citation type="journal article" date="2014" name="Proc. Natl. Acad. Sci. U.S.A.">
        <title>Extensive sampling of basidiomycete genomes demonstrates inadequacy of the white-rot/brown-rot paradigm for wood decay fungi.</title>
        <authorList>
            <person name="Riley R."/>
            <person name="Salamov A.A."/>
            <person name="Brown D.W."/>
            <person name="Nagy L.G."/>
            <person name="Floudas D."/>
            <person name="Held B.W."/>
            <person name="Levasseur A."/>
            <person name="Lombard V."/>
            <person name="Morin E."/>
            <person name="Otillar R."/>
            <person name="Lindquist E.A."/>
            <person name="Sun H."/>
            <person name="LaButti K.M."/>
            <person name="Schmutz J."/>
            <person name="Jabbour D."/>
            <person name="Luo H."/>
            <person name="Baker S.E."/>
            <person name="Pisabarro A.G."/>
            <person name="Walton J.D."/>
            <person name="Blanchette R.A."/>
            <person name="Henrissat B."/>
            <person name="Martin F."/>
            <person name="Cullen D."/>
            <person name="Hibbett D.S."/>
            <person name="Grigoriev I.V."/>
        </authorList>
    </citation>
    <scope>NUCLEOTIDE SEQUENCE [LARGE SCALE GENOMIC DNA]</scope>
    <source>
        <strain evidence="2">PC15</strain>
    </source>
</reference>
<accession>A0A067N2L9</accession>
<dbReference type="HOGENOM" id="CLU_694680_0_0_1"/>
<dbReference type="Proteomes" id="UP000027073">
    <property type="component" value="Unassembled WGS sequence"/>
</dbReference>
<dbReference type="InParanoid" id="A0A067N2L9"/>
<protein>
    <submittedName>
        <fullName evidence="1">Uncharacterized protein</fullName>
    </submittedName>
</protein>